<dbReference type="NCBIfam" id="TIGR03786">
    <property type="entry name" value="strep_pil_rpt"/>
    <property type="match status" value="1"/>
</dbReference>
<comment type="caution">
    <text evidence="3">The sequence shown here is derived from an EMBL/GenBank/DDBJ whole genome shotgun (WGS) entry which is preliminary data.</text>
</comment>
<feature type="non-terminal residue" evidence="3">
    <location>
        <position position="231"/>
    </location>
</feature>
<dbReference type="EMBL" id="WNHJ01000147">
    <property type="protein sequence ID" value="MTV63966.1"/>
    <property type="molecule type" value="Genomic_DNA"/>
</dbReference>
<feature type="non-terminal residue" evidence="3">
    <location>
        <position position="1"/>
    </location>
</feature>
<dbReference type="NCBIfam" id="TIGR04228">
    <property type="entry name" value="isopep_sspB_C2"/>
    <property type="match status" value="1"/>
</dbReference>
<dbReference type="Pfam" id="PF12892">
    <property type="entry name" value="FctA"/>
    <property type="match status" value="1"/>
</dbReference>
<proteinExistence type="predicted"/>
<accession>A0A6G2D5U9</accession>
<dbReference type="RefSeq" id="WP_155458605.1">
    <property type="nucleotide sequence ID" value="NZ_WNHJ01000147.1"/>
</dbReference>
<dbReference type="InterPro" id="IPR038174">
    <property type="entry name" value="Strep_pil_link_sf"/>
</dbReference>
<dbReference type="Gene3D" id="2.60.40.740">
    <property type="match status" value="1"/>
</dbReference>
<reference evidence="3 4" key="1">
    <citation type="submission" date="2019-11" db="EMBL/GenBank/DDBJ databases">
        <title>Growth characteristics of pneumococcus vary with the chemical composition of the capsule and with environmental conditions.</title>
        <authorList>
            <person name="Tothpal A."/>
            <person name="Desobry K."/>
            <person name="Joshi S."/>
            <person name="Wyllie A.L."/>
            <person name="Weinberger D.M."/>
        </authorList>
    </citation>
    <scope>NUCLEOTIDE SEQUENCE [LARGE SCALE GENOMIC DNA]</scope>
    <source>
        <strain evidence="4">pnumococcus22F</strain>
    </source>
</reference>
<dbReference type="AlphaFoldDB" id="A0A6G2D5U9"/>
<evidence type="ECO:0000313" key="4">
    <source>
        <dbReference type="Proteomes" id="UP000474228"/>
    </source>
</evidence>
<evidence type="ECO:0008006" key="5">
    <source>
        <dbReference type="Google" id="ProtNLM"/>
    </source>
</evidence>
<protein>
    <recommendedName>
        <fullName evidence="5">Pilin isopeptide linkage domain protein</fullName>
    </recommendedName>
</protein>
<dbReference type="Proteomes" id="UP000474228">
    <property type="component" value="Unassembled WGS sequence"/>
</dbReference>
<sequence>VEVEFNFTKRLEGRELKANEFSFVLKDSEGKTLETVSNDAAGNVKFSKLEFKKGQEGVHNYTVEEVKGSDATVTYDTMKANVTVTVKHDGTAKVLIATVGDIADKEFNNVVTPPEEPKFQPEKYVVSEEKFDITGDKLVDDDKELADKYADTNANPYADDASNNEAQNINTKTVNRGDKIYYQVWLDTTKFSATNKENVQSVGITDDFDETKVDVDSTKIKAYDSVTGDDV</sequence>
<gene>
    <name evidence="3" type="ORF">GM539_11440</name>
</gene>
<name>A0A6G2D5U9_STREE</name>
<evidence type="ECO:0000259" key="2">
    <source>
        <dbReference type="Pfam" id="PF17998"/>
    </source>
</evidence>
<dbReference type="Gene3D" id="2.60.40.3050">
    <property type="match status" value="1"/>
</dbReference>
<evidence type="ECO:0000313" key="3">
    <source>
        <dbReference type="EMBL" id="MTV63966.1"/>
    </source>
</evidence>
<dbReference type="InterPro" id="IPR022464">
    <property type="entry name" value="Strep_pil_isopept_link"/>
</dbReference>
<feature type="domain" description="Adhesin isopeptide-forming adherence" evidence="2">
    <location>
        <begin position="163"/>
        <end position="231"/>
    </location>
</feature>
<dbReference type="Pfam" id="PF17998">
    <property type="entry name" value="AgI_II_C2"/>
    <property type="match status" value="1"/>
</dbReference>
<evidence type="ECO:0000259" key="1">
    <source>
        <dbReference type="Pfam" id="PF12892"/>
    </source>
</evidence>
<organism evidence="3 4">
    <name type="scientific">Streptococcus pneumoniae</name>
    <dbReference type="NCBI Taxonomy" id="1313"/>
    <lineage>
        <taxon>Bacteria</taxon>
        <taxon>Bacillati</taxon>
        <taxon>Bacillota</taxon>
        <taxon>Bacilli</taxon>
        <taxon>Lactobacillales</taxon>
        <taxon>Streptococcaceae</taxon>
        <taxon>Streptococcus</taxon>
    </lineage>
</organism>
<feature type="domain" description="Streptococcal pilin isopeptide linkage" evidence="1">
    <location>
        <begin position="6"/>
        <end position="110"/>
    </location>
</feature>
<dbReference type="InterPro" id="IPR026345">
    <property type="entry name" value="Adh_isopep-form_adh_dom"/>
</dbReference>